<name>A0A426DSP3_9FIRM</name>
<proteinExistence type="predicted"/>
<accession>A0A426DSP3</accession>
<dbReference type="RefSeq" id="WP_125125899.1">
    <property type="nucleotide sequence ID" value="NZ_RHJS01000001.1"/>
</dbReference>
<sequence>MDRQKLARITTAPFPREWDEWEAWLTDDGRHTFYVLMLGFAYFKKLTAGEIKIPFHNVRFPQMRNRLNDVYQILQMTGEALLFSMPEWSSFNLEIIDLAGIEELTGTEWEFWLQMDDSSRKESLIDHQSRLFFGKQLELFRQMPEPVLDSMDFQFGRETVYLTSKRLADYLWFTDENPQIIGNQFSQENRQIQNALSTLRFPVWKDWRKAWTLKKEEYIIGFCFGADLDDEISYKDLNWNFFTALYVLEKLLDLADEIFDFTAEALQRRGEEDEF</sequence>
<protein>
    <submittedName>
        <fullName evidence="1">Uncharacterized protein</fullName>
    </submittedName>
</protein>
<evidence type="ECO:0000313" key="1">
    <source>
        <dbReference type="EMBL" id="RRK36959.1"/>
    </source>
</evidence>
<dbReference type="AlphaFoldDB" id="A0A426DSP3"/>
<reference evidence="1" key="1">
    <citation type="submission" date="2018-10" db="EMBL/GenBank/DDBJ databases">
        <title>Schaedlerella arabinophila gen. nov. sp. nov., isolated from the mouse intestinal tract and comparative analysis with the genome of the closely related altered Schaedler flora strain ASF502.</title>
        <authorList>
            <person name="Miyake S."/>
            <person name="Soh M."/>
            <person name="Seedorf H."/>
        </authorList>
    </citation>
    <scope>NUCLEOTIDE SEQUENCE [LARGE SCALE GENOMIC DNA]</scope>
    <source>
        <strain evidence="1">DSM 106076</strain>
    </source>
</reference>
<comment type="caution">
    <text evidence="1">The sequence shown here is derived from an EMBL/GenBank/DDBJ whole genome shotgun (WGS) entry which is preliminary data.</text>
</comment>
<gene>
    <name evidence="1" type="ORF">EBB54_00405</name>
</gene>
<dbReference type="Proteomes" id="UP000274920">
    <property type="component" value="Unassembled WGS sequence"/>
</dbReference>
<organism evidence="1 2">
    <name type="scientific">Schaedlerella arabinosiphila</name>
    <dbReference type="NCBI Taxonomy" id="2044587"/>
    <lineage>
        <taxon>Bacteria</taxon>
        <taxon>Bacillati</taxon>
        <taxon>Bacillota</taxon>
        <taxon>Clostridia</taxon>
        <taxon>Lachnospirales</taxon>
        <taxon>Lachnospiraceae</taxon>
        <taxon>Schaedlerella</taxon>
    </lineage>
</organism>
<dbReference type="EMBL" id="RHJS01000001">
    <property type="protein sequence ID" value="RRK36959.1"/>
    <property type="molecule type" value="Genomic_DNA"/>
</dbReference>
<keyword evidence="2" id="KW-1185">Reference proteome</keyword>
<evidence type="ECO:0000313" key="2">
    <source>
        <dbReference type="Proteomes" id="UP000274920"/>
    </source>
</evidence>